<reference evidence="2" key="1">
    <citation type="submission" date="2018-06" db="EMBL/GenBank/DDBJ databases">
        <authorList>
            <person name="Zhirakovskaya E."/>
        </authorList>
    </citation>
    <scope>NUCLEOTIDE SEQUENCE</scope>
</reference>
<protein>
    <submittedName>
        <fullName evidence="2">Iron-sulfur cluster regulator IscR</fullName>
    </submittedName>
</protein>
<dbReference type="GO" id="GO:0003677">
    <property type="term" value="F:DNA binding"/>
    <property type="evidence" value="ECO:0007669"/>
    <property type="project" value="UniProtKB-KW"/>
</dbReference>
<dbReference type="InterPro" id="IPR000944">
    <property type="entry name" value="Tscrpt_reg_Rrf2"/>
</dbReference>
<dbReference type="InterPro" id="IPR036390">
    <property type="entry name" value="WH_DNA-bd_sf"/>
</dbReference>
<name>A0A3B0X126_9ZZZZ</name>
<evidence type="ECO:0000313" key="2">
    <source>
        <dbReference type="EMBL" id="VAW50326.1"/>
    </source>
</evidence>
<evidence type="ECO:0000256" key="1">
    <source>
        <dbReference type="ARBA" id="ARBA00023125"/>
    </source>
</evidence>
<dbReference type="PANTHER" id="PTHR33221:SF5">
    <property type="entry name" value="HTH-TYPE TRANSCRIPTIONAL REGULATOR ISCR"/>
    <property type="match status" value="1"/>
</dbReference>
<dbReference type="GO" id="GO:0003700">
    <property type="term" value="F:DNA-binding transcription factor activity"/>
    <property type="evidence" value="ECO:0007669"/>
    <property type="project" value="TreeGrafter"/>
</dbReference>
<dbReference type="GO" id="GO:0005829">
    <property type="term" value="C:cytosol"/>
    <property type="evidence" value="ECO:0007669"/>
    <property type="project" value="TreeGrafter"/>
</dbReference>
<dbReference type="PROSITE" id="PS51197">
    <property type="entry name" value="HTH_RRF2_2"/>
    <property type="match status" value="1"/>
</dbReference>
<dbReference type="Pfam" id="PF02082">
    <property type="entry name" value="Rrf2"/>
    <property type="match status" value="1"/>
</dbReference>
<accession>A0A3B0X126</accession>
<dbReference type="SUPFAM" id="SSF46785">
    <property type="entry name" value="Winged helix' DNA-binding domain"/>
    <property type="match status" value="1"/>
</dbReference>
<dbReference type="AlphaFoldDB" id="A0A3B0X126"/>
<sequence>MRLSTKGRYSVTAMLDLAIHDKAGPVTLADISQCQGISLSYLEQLFSRLRKGGLVKGVRGPGGGYRLARPASEINIAEIIRAVDETVDVTRCKGEGNCNGGAKCLTHELWTNLSDRLHNFLSEITLAQFVERPGIPELSMQRDKMIGRFVLAKKQAVAINQGRFNTDFKLVSSEQTEKAQVG</sequence>
<keyword evidence="1" id="KW-0238">DNA-binding</keyword>
<dbReference type="NCBIfam" id="TIGR00738">
    <property type="entry name" value="rrf2_super"/>
    <property type="match status" value="1"/>
</dbReference>
<dbReference type="Gene3D" id="1.10.10.10">
    <property type="entry name" value="Winged helix-like DNA-binding domain superfamily/Winged helix DNA-binding domain"/>
    <property type="match status" value="1"/>
</dbReference>
<gene>
    <name evidence="2" type="ORF">MNBD_GAMMA05-1355</name>
</gene>
<dbReference type="FunFam" id="1.10.10.10:FF:000026">
    <property type="entry name" value="HTH-type transcriptional regulator IscR"/>
    <property type="match status" value="1"/>
</dbReference>
<dbReference type="InterPro" id="IPR036388">
    <property type="entry name" value="WH-like_DNA-bd_sf"/>
</dbReference>
<organism evidence="2">
    <name type="scientific">hydrothermal vent metagenome</name>
    <dbReference type="NCBI Taxonomy" id="652676"/>
    <lineage>
        <taxon>unclassified sequences</taxon>
        <taxon>metagenomes</taxon>
        <taxon>ecological metagenomes</taxon>
    </lineage>
</organism>
<proteinExistence type="predicted"/>
<dbReference type="PANTHER" id="PTHR33221">
    <property type="entry name" value="WINGED HELIX-TURN-HELIX TRANSCRIPTIONAL REGULATOR, RRF2 FAMILY"/>
    <property type="match status" value="1"/>
</dbReference>
<dbReference type="EMBL" id="UOFE01000002">
    <property type="protein sequence ID" value="VAW50326.1"/>
    <property type="molecule type" value="Genomic_DNA"/>
</dbReference>